<dbReference type="Proteomes" id="UP000195918">
    <property type="component" value="Unassembled WGS sequence"/>
</dbReference>
<gene>
    <name evidence="5" type="ORF">FM121_02780</name>
</gene>
<dbReference type="GO" id="GO:0003700">
    <property type="term" value="F:DNA-binding transcription factor activity"/>
    <property type="evidence" value="ECO:0007669"/>
    <property type="project" value="InterPro"/>
</dbReference>
<dbReference type="InterPro" id="IPR036390">
    <property type="entry name" value="WH_DNA-bd_sf"/>
</dbReference>
<evidence type="ECO:0000256" key="1">
    <source>
        <dbReference type="ARBA" id="ARBA00023015"/>
    </source>
</evidence>
<feature type="domain" description="HTH arsR-type" evidence="4">
    <location>
        <begin position="10"/>
        <end position="105"/>
    </location>
</feature>
<organism evidence="5 6">
    <name type="scientific">Vagococcus fluvialis bH819</name>
    <dbReference type="NCBI Taxonomy" id="1255619"/>
    <lineage>
        <taxon>Bacteria</taxon>
        <taxon>Bacillati</taxon>
        <taxon>Bacillota</taxon>
        <taxon>Bacilli</taxon>
        <taxon>Lactobacillales</taxon>
        <taxon>Enterococcaceae</taxon>
        <taxon>Vagococcus</taxon>
    </lineage>
</organism>
<dbReference type="CDD" id="cd00090">
    <property type="entry name" value="HTH_ARSR"/>
    <property type="match status" value="1"/>
</dbReference>
<evidence type="ECO:0000256" key="2">
    <source>
        <dbReference type="ARBA" id="ARBA00023125"/>
    </source>
</evidence>
<dbReference type="InterPro" id="IPR036388">
    <property type="entry name" value="WH-like_DNA-bd_sf"/>
</dbReference>
<dbReference type="OrthoDB" id="6957498at2"/>
<dbReference type="AlphaFoldDB" id="A0A1X6WKY6"/>
<dbReference type="EMBL" id="FWFD01000007">
    <property type="protein sequence ID" value="SLM84993.1"/>
    <property type="molecule type" value="Genomic_DNA"/>
</dbReference>
<evidence type="ECO:0000313" key="5">
    <source>
        <dbReference type="EMBL" id="SLM84993.1"/>
    </source>
</evidence>
<proteinExistence type="predicted"/>
<dbReference type="PROSITE" id="PS50987">
    <property type="entry name" value="HTH_ARSR_2"/>
    <property type="match status" value="1"/>
</dbReference>
<keyword evidence="1" id="KW-0805">Transcription regulation</keyword>
<evidence type="ECO:0000256" key="3">
    <source>
        <dbReference type="ARBA" id="ARBA00023163"/>
    </source>
</evidence>
<dbReference type="RefSeq" id="WP_086950636.1">
    <property type="nucleotide sequence ID" value="NZ_FWFD01000007.1"/>
</dbReference>
<protein>
    <submittedName>
        <fullName evidence="5">Transcriptional regulator, ArsR family</fullName>
    </submittedName>
</protein>
<keyword evidence="3" id="KW-0804">Transcription</keyword>
<evidence type="ECO:0000313" key="6">
    <source>
        <dbReference type="Proteomes" id="UP000195918"/>
    </source>
</evidence>
<dbReference type="InterPro" id="IPR011991">
    <property type="entry name" value="ArsR-like_HTH"/>
</dbReference>
<accession>A0A1X6WKY6</accession>
<dbReference type="InterPro" id="IPR051081">
    <property type="entry name" value="HTH_MetalResp_TranReg"/>
</dbReference>
<dbReference type="SMART" id="SM00418">
    <property type="entry name" value="HTH_ARSR"/>
    <property type="match status" value="1"/>
</dbReference>
<name>A0A1X6WKY6_9ENTE</name>
<keyword evidence="2" id="KW-0238">DNA-binding</keyword>
<sequence length="107" mass="12781">MTDLEKEQCLKEVDEAVDFEFYKTLFDPARIDIIKYLAVNGKSNITEISEKLPQDRSVISRHLDLMYRYQLVSKEKQGRNTFYLLNEEVILNQFKETTHQLENLFRC</sequence>
<dbReference type="Gene3D" id="1.10.10.10">
    <property type="entry name" value="Winged helix-like DNA-binding domain superfamily/Winged helix DNA-binding domain"/>
    <property type="match status" value="1"/>
</dbReference>
<dbReference type="PRINTS" id="PR00778">
    <property type="entry name" value="HTHARSR"/>
</dbReference>
<dbReference type="InterPro" id="IPR001845">
    <property type="entry name" value="HTH_ArsR_DNA-bd_dom"/>
</dbReference>
<dbReference type="SUPFAM" id="SSF46785">
    <property type="entry name" value="Winged helix' DNA-binding domain"/>
    <property type="match status" value="1"/>
</dbReference>
<dbReference type="PANTHER" id="PTHR33154:SF38">
    <property type="entry name" value="HTH ARSR-TYPE DOMAIN-CONTAINING PROTEIN"/>
    <property type="match status" value="1"/>
</dbReference>
<keyword evidence="6" id="KW-1185">Reference proteome</keyword>
<evidence type="ECO:0000259" key="4">
    <source>
        <dbReference type="PROSITE" id="PS50987"/>
    </source>
</evidence>
<dbReference type="PANTHER" id="PTHR33154">
    <property type="entry name" value="TRANSCRIPTIONAL REGULATOR, ARSR FAMILY"/>
    <property type="match status" value="1"/>
</dbReference>
<reference evidence="6" key="1">
    <citation type="submission" date="2017-02" db="EMBL/GenBank/DDBJ databases">
        <authorList>
            <person name="Dridi B."/>
        </authorList>
    </citation>
    <scope>NUCLEOTIDE SEQUENCE [LARGE SCALE GENOMIC DNA]</scope>
    <source>
        <strain evidence="6">bH819</strain>
    </source>
</reference>
<dbReference type="Pfam" id="PF25212">
    <property type="entry name" value="HVO_A0114"/>
    <property type="match status" value="1"/>
</dbReference>
<dbReference type="GO" id="GO:0003677">
    <property type="term" value="F:DNA binding"/>
    <property type="evidence" value="ECO:0007669"/>
    <property type="project" value="UniProtKB-KW"/>
</dbReference>